<accession>A0A369LEF4</accession>
<proteinExistence type="predicted"/>
<dbReference type="EMBL" id="PPTO01000015">
    <property type="protein sequence ID" value="RDB56388.1"/>
    <property type="molecule type" value="Genomic_DNA"/>
</dbReference>
<dbReference type="RefSeq" id="WP_114616106.1">
    <property type="nucleotide sequence ID" value="NZ_PPTO01000015.1"/>
</dbReference>
<protein>
    <recommendedName>
        <fullName evidence="1">DUF6036 domain-containing protein</fullName>
    </recommendedName>
</protein>
<feature type="domain" description="DUF6036" evidence="1">
    <location>
        <begin position="9"/>
        <end position="174"/>
    </location>
</feature>
<dbReference type="AlphaFoldDB" id="A0A369LEF4"/>
<comment type="caution">
    <text evidence="2">The sequence shown here is derived from an EMBL/GenBank/DDBJ whole genome shotgun (WGS) entry which is preliminary data.</text>
</comment>
<dbReference type="Proteomes" id="UP000253975">
    <property type="component" value="Unassembled WGS sequence"/>
</dbReference>
<sequence>MKTAELVKALLDVDEEVFLLHGEINPHPTVVIVGGAAFLLRDLTTRNVTHDIDVFVADSVVRRVMASYPNINGAVSSYADQIPYNFEDRLVPINIPSRTIDYMTPCTEDLAVMKLYASRPNDIQDIDGAAQRGLIDWELLEKLVYDHNEASASALSPNRYKELVYFYEQFKRKWGRQ</sequence>
<organism evidence="2 3">
    <name type="scientific">Slackia isoflavoniconvertens</name>
    <dbReference type="NCBI Taxonomy" id="572010"/>
    <lineage>
        <taxon>Bacteria</taxon>
        <taxon>Bacillati</taxon>
        <taxon>Actinomycetota</taxon>
        <taxon>Coriobacteriia</taxon>
        <taxon>Eggerthellales</taxon>
        <taxon>Eggerthellaceae</taxon>
        <taxon>Slackia</taxon>
    </lineage>
</organism>
<dbReference type="Pfam" id="PF19502">
    <property type="entry name" value="DUF6036"/>
    <property type="match status" value="1"/>
</dbReference>
<dbReference type="InterPro" id="IPR045792">
    <property type="entry name" value="DUF6036"/>
</dbReference>
<reference evidence="2 3" key="1">
    <citation type="journal article" date="2018" name="Elife">
        <title>Discovery and characterization of a prevalent human gut bacterial enzyme sufficient for the inactivation of a family of plant toxins.</title>
        <authorList>
            <person name="Koppel N."/>
            <person name="Bisanz J.E."/>
            <person name="Pandelia M.E."/>
            <person name="Turnbaugh P.J."/>
            <person name="Balskus E.P."/>
        </authorList>
    </citation>
    <scope>NUCLEOTIDE SEQUENCE [LARGE SCALE GENOMIC DNA]</scope>
    <source>
        <strain evidence="2 3">OB21 GAM31</strain>
    </source>
</reference>
<name>A0A369LEF4_9ACTN</name>
<evidence type="ECO:0000259" key="1">
    <source>
        <dbReference type="Pfam" id="PF19502"/>
    </source>
</evidence>
<gene>
    <name evidence="2" type="ORF">C1881_08525</name>
</gene>
<evidence type="ECO:0000313" key="3">
    <source>
        <dbReference type="Proteomes" id="UP000253975"/>
    </source>
</evidence>
<evidence type="ECO:0000313" key="2">
    <source>
        <dbReference type="EMBL" id="RDB56388.1"/>
    </source>
</evidence>